<proteinExistence type="predicted"/>
<reference evidence="3" key="1">
    <citation type="submission" date="2020-02" db="EMBL/GenBank/DDBJ databases">
        <authorList>
            <person name="Meier V. D."/>
        </authorList>
    </citation>
    <scope>NUCLEOTIDE SEQUENCE</scope>
    <source>
        <strain evidence="3">AVDCRST_MAG49</strain>
    </source>
</reference>
<name>A0A6J4U1P3_9BACT</name>
<organism evidence="3">
    <name type="scientific">uncultured Thermomicrobiales bacterium</name>
    <dbReference type="NCBI Taxonomy" id="1645740"/>
    <lineage>
        <taxon>Bacteria</taxon>
        <taxon>Pseudomonadati</taxon>
        <taxon>Thermomicrobiota</taxon>
        <taxon>Thermomicrobia</taxon>
        <taxon>Thermomicrobiales</taxon>
        <taxon>environmental samples</taxon>
    </lineage>
</organism>
<evidence type="ECO:0000313" key="3">
    <source>
        <dbReference type="EMBL" id="CAA9537942.1"/>
    </source>
</evidence>
<dbReference type="EMBL" id="CADCWG010000029">
    <property type="protein sequence ID" value="CAA9537942.1"/>
    <property type="molecule type" value="Genomic_DNA"/>
</dbReference>
<feature type="chain" id="PRO_5026900894" evidence="1">
    <location>
        <begin position="36"/>
        <end position="351"/>
    </location>
</feature>
<dbReference type="AlphaFoldDB" id="A0A6J4U1P3"/>
<dbReference type="SUPFAM" id="SSF53850">
    <property type="entry name" value="Periplasmic binding protein-like II"/>
    <property type="match status" value="2"/>
</dbReference>
<accession>A0A6J4U1P3</accession>
<evidence type="ECO:0000256" key="1">
    <source>
        <dbReference type="SAM" id="SignalP"/>
    </source>
</evidence>
<dbReference type="GO" id="GO:0022857">
    <property type="term" value="F:transmembrane transporter activity"/>
    <property type="evidence" value="ECO:0007669"/>
    <property type="project" value="InterPro"/>
</dbReference>
<dbReference type="PROSITE" id="PS51318">
    <property type="entry name" value="TAT"/>
    <property type="match status" value="1"/>
</dbReference>
<keyword evidence="1" id="KW-0732">Signal</keyword>
<dbReference type="InterPro" id="IPR006311">
    <property type="entry name" value="TAT_signal"/>
</dbReference>
<dbReference type="InterPro" id="IPR007210">
    <property type="entry name" value="ABC_Gly_betaine_transp_sub-bd"/>
</dbReference>
<dbReference type="Gene3D" id="3.40.190.10">
    <property type="entry name" value="Periplasmic binding protein-like II"/>
    <property type="match status" value="3"/>
</dbReference>
<evidence type="ECO:0000259" key="2">
    <source>
        <dbReference type="Pfam" id="PF04069"/>
    </source>
</evidence>
<dbReference type="Pfam" id="PF04069">
    <property type="entry name" value="OpuAC"/>
    <property type="match status" value="1"/>
</dbReference>
<gene>
    <name evidence="3" type="ORF">AVDCRST_MAG49-509</name>
</gene>
<dbReference type="GO" id="GO:0043190">
    <property type="term" value="C:ATP-binding cassette (ABC) transporter complex"/>
    <property type="evidence" value="ECO:0007669"/>
    <property type="project" value="InterPro"/>
</dbReference>
<feature type="domain" description="ABC-type glycine betaine transport system substrate-binding" evidence="2">
    <location>
        <begin position="38"/>
        <end position="343"/>
    </location>
</feature>
<sequence length="351" mass="36313">MARTHVFSRRRFAVGAAAAPLVGAAALRLPAGAGAQGDPVNVGSKDFPEQFILSNMFGQLLENAGIPVNLDNLNLGGTTIAHQALVSGDIDLYAEYTGTALTSEDVLGLAFPLEAAVGAATPAGSPGASPAASPAAAIASPAASPAAASGAFSALDLQVYDIVVTGYRDRYGLVVLQQTPFNDNQALAVKRSFSEERGVTTISQLAEIAGDLTISAPVDFEGREDGLLGLQRVYGGGFNEIEVLPVQPGIKYDQIESDAAEVVLAFGTDAEIARLDLVVLQDDKGLFPPGHAAPVVRQEVIDAYPNLPDILNSVIPLLTNEVMIGLNGQAAEEEPEAIARQFLVESGLIAG</sequence>
<protein>
    <submittedName>
        <fullName evidence="3">L-proline glycine betaine binding ABC transporter protein ProX / Osmotic adaptation</fullName>
    </submittedName>
</protein>
<feature type="signal peptide" evidence="1">
    <location>
        <begin position="1"/>
        <end position="35"/>
    </location>
</feature>